<gene>
    <name evidence="1" type="ORF">RB636_21245</name>
</gene>
<dbReference type="SUPFAM" id="SSF56349">
    <property type="entry name" value="DNA breaking-rejoining enzymes"/>
    <property type="match status" value="1"/>
</dbReference>
<keyword evidence="2" id="KW-1185">Reference proteome</keyword>
<sequence>MILTLPQQLRPSLFLDDEPVVQGRSLLPEAREPGAYVPRFGDTGIWNFNGVLKRPANVTASNWILHFSLELEDPYWNLLAREFMMFAFNPRHPQVLKSGVVLEESGDPRTLAHIASRIRTAARWGHERGLPARPDTWTVEDLRQRIIDLVAEGTAAGTVRSHVSNLKGLAAAAPALSLPWPASDPWPGQSARSVVRTLVQTQAEKKLSTPCVPPKTWFPLIRGAWAYIHDFAPDVLRADRRLKVLLAAASPSTRGIDARLEEWLADSQNKIPVHPAASNDRPPQVNWGLLMLLLGYEVSRRSAFSVTSTRPHRTRRRNLVLDAVAEGRITSHALTGELTQVARPDGSTGPWHPGICRRSLTDLKTALRDAAFALVVGLSMMRDSEIHEILREPVVEHCSTPAVASTKIKGTTHRPAKHWWISEPVVEALAVAEAVSQHPERVFSPVSASNQDGTVVGVRMLAAFVTFVNANRTWTGLDEIPSTYIRPHMFRRTMAMLTDQFPGSEIATGIQLKHIAARALANATTQSYAASDAGWAKYLEDALDNVKFRKIKDLYHRHTEGEEIGFGPGAERVKDAFDQITATVKARNGDARTAETLLRTTRIHIRFGMLNNCTADHTNPVGAACLENAIVPEGHVGPLDERCRPDRCANSMIGPEHLPIYDSHQRKQLQIINSPSISACRRDLAERELEITRNVLNLAGQPQ</sequence>
<dbReference type="InterPro" id="IPR011010">
    <property type="entry name" value="DNA_brk_join_enz"/>
</dbReference>
<accession>A0ABU7WW04</accession>
<dbReference type="Proteomes" id="UP001348265">
    <property type="component" value="Unassembled WGS sequence"/>
</dbReference>
<name>A0ABU7WW04_9ACTN</name>
<comment type="caution">
    <text evidence="1">The sequence shown here is derived from an EMBL/GenBank/DDBJ whole genome shotgun (WGS) entry which is preliminary data.</text>
</comment>
<protein>
    <submittedName>
        <fullName evidence="1">Integrase</fullName>
    </submittedName>
</protein>
<evidence type="ECO:0000313" key="2">
    <source>
        <dbReference type="Proteomes" id="UP001348265"/>
    </source>
</evidence>
<proteinExistence type="predicted"/>
<evidence type="ECO:0000313" key="1">
    <source>
        <dbReference type="EMBL" id="MEF3115706.1"/>
    </source>
</evidence>
<dbReference type="RefSeq" id="WP_331787750.1">
    <property type="nucleotide sequence ID" value="NZ_JAVFKM010000010.1"/>
</dbReference>
<organism evidence="1 2">
    <name type="scientific">Streptomyces chrestomyceticus</name>
    <dbReference type="NCBI Taxonomy" id="68185"/>
    <lineage>
        <taxon>Bacteria</taxon>
        <taxon>Bacillati</taxon>
        <taxon>Actinomycetota</taxon>
        <taxon>Actinomycetes</taxon>
        <taxon>Kitasatosporales</taxon>
        <taxon>Streptomycetaceae</taxon>
        <taxon>Streptomyces</taxon>
    </lineage>
</organism>
<reference evidence="1 2" key="1">
    <citation type="submission" date="2023-08" db="EMBL/GenBank/DDBJ databases">
        <authorList>
            <person name="Sharma P."/>
            <person name="Verma V."/>
            <person name="Mohan M.K."/>
            <person name="Dubey A.K."/>
        </authorList>
    </citation>
    <scope>NUCLEOTIDE SEQUENCE [LARGE SCALE GENOMIC DNA]</scope>
    <source>
        <strain evidence="1 2">ADP4</strain>
    </source>
</reference>
<dbReference type="EMBL" id="JAVFKM010000010">
    <property type="protein sequence ID" value="MEF3115706.1"/>
    <property type="molecule type" value="Genomic_DNA"/>
</dbReference>